<evidence type="ECO:0000313" key="6">
    <source>
        <dbReference type="Proteomes" id="UP000028481"/>
    </source>
</evidence>
<dbReference type="InterPro" id="IPR005234">
    <property type="entry name" value="ScpB_csome_segregation"/>
</dbReference>
<dbReference type="InterPro" id="IPR036388">
    <property type="entry name" value="WH-like_DNA-bd_sf"/>
</dbReference>
<dbReference type="GO" id="GO:0051304">
    <property type="term" value="P:chromosome separation"/>
    <property type="evidence" value="ECO:0007669"/>
    <property type="project" value="InterPro"/>
</dbReference>
<dbReference type="NCBIfam" id="TIGR00281">
    <property type="entry name" value="SMC-Scp complex subunit ScpB"/>
    <property type="match status" value="1"/>
</dbReference>
<dbReference type="OrthoDB" id="9806226at2"/>
<reference evidence="5 6" key="1">
    <citation type="journal article" date="2015" name="Genome Announc.">
        <title>Genome Sequence of a Sulfate-Reducing Thermophilic Bacterium, Thermodesulfobacterium commune DSM 2178T (Phylum Thermodesulfobacteria).</title>
        <authorList>
            <person name="Bhatnagar S."/>
            <person name="Badger J.H."/>
            <person name="Madupu R."/>
            <person name="Khouri H.M."/>
            <person name="O'Connor E.M."/>
            <person name="Robb F.T."/>
            <person name="Ward N.L."/>
            <person name="Eisen J.A."/>
        </authorList>
    </citation>
    <scope>NUCLEOTIDE SEQUENCE [LARGE SCALE GENOMIC DNA]</scope>
    <source>
        <strain evidence="5 6">DSM 2178</strain>
    </source>
</reference>
<dbReference type="PANTHER" id="PTHR34298:SF2">
    <property type="entry name" value="SEGREGATION AND CONDENSATION PROTEIN B"/>
    <property type="match status" value="1"/>
</dbReference>
<proteinExistence type="predicted"/>
<gene>
    <name evidence="5" type="ORF">HL41_01320</name>
</gene>
<keyword evidence="3" id="KW-0159">Chromosome partition</keyword>
<dbReference type="HOGENOM" id="CLU_045647_5_2_0"/>
<dbReference type="KEGG" id="tcm:HL41_01320"/>
<evidence type="ECO:0000256" key="3">
    <source>
        <dbReference type="ARBA" id="ARBA00022829"/>
    </source>
</evidence>
<evidence type="ECO:0000256" key="1">
    <source>
        <dbReference type="ARBA" id="ARBA00022490"/>
    </source>
</evidence>
<dbReference type="RefSeq" id="WP_038549431.1">
    <property type="nucleotide sequence ID" value="NZ_CP008796.1"/>
</dbReference>
<dbReference type="SUPFAM" id="SSF46785">
    <property type="entry name" value="Winged helix' DNA-binding domain"/>
    <property type="match status" value="2"/>
</dbReference>
<evidence type="ECO:0008006" key="7">
    <source>
        <dbReference type="Google" id="ProtNLM"/>
    </source>
</evidence>
<dbReference type="GO" id="GO:0051301">
    <property type="term" value="P:cell division"/>
    <property type="evidence" value="ECO:0007669"/>
    <property type="project" value="UniProtKB-KW"/>
</dbReference>
<dbReference type="STRING" id="289377.HL41_01320"/>
<dbReference type="PaxDb" id="289377-HL41_01320"/>
<evidence type="ECO:0000313" key="5">
    <source>
        <dbReference type="EMBL" id="AIH03575.1"/>
    </source>
</evidence>
<dbReference type="Proteomes" id="UP000028481">
    <property type="component" value="Chromosome"/>
</dbReference>
<organism evidence="5 6">
    <name type="scientific">Thermodesulfobacterium commune DSM 2178</name>
    <dbReference type="NCBI Taxonomy" id="289377"/>
    <lineage>
        <taxon>Bacteria</taxon>
        <taxon>Pseudomonadati</taxon>
        <taxon>Thermodesulfobacteriota</taxon>
        <taxon>Thermodesulfobacteria</taxon>
        <taxon>Thermodesulfobacteriales</taxon>
        <taxon>Thermodesulfobacteriaceae</taxon>
        <taxon>Thermodesulfobacterium</taxon>
    </lineage>
</organism>
<dbReference type="AlphaFoldDB" id="A0A075WRI6"/>
<keyword evidence="6" id="KW-1185">Reference proteome</keyword>
<dbReference type="InterPro" id="IPR036390">
    <property type="entry name" value="WH_DNA-bd_sf"/>
</dbReference>
<accession>A0A075WRI6</accession>
<keyword evidence="1" id="KW-0963">Cytoplasm</keyword>
<dbReference type="Gene3D" id="1.10.10.10">
    <property type="entry name" value="Winged helix-like DNA-binding domain superfamily/Winged helix DNA-binding domain"/>
    <property type="match status" value="2"/>
</dbReference>
<dbReference type="PIRSF" id="PIRSF019345">
    <property type="entry name" value="ScpB"/>
    <property type="match status" value="1"/>
</dbReference>
<dbReference type="PANTHER" id="PTHR34298">
    <property type="entry name" value="SEGREGATION AND CONDENSATION PROTEIN B"/>
    <property type="match status" value="1"/>
</dbReference>
<keyword evidence="4" id="KW-0131">Cell cycle</keyword>
<dbReference type="Pfam" id="PF04079">
    <property type="entry name" value="SMC_ScpB"/>
    <property type="match status" value="1"/>
</dbReference>
<dbReference type="EMBL" id="CP008796">
    <property type="protein sequence ID" value="AIH03575.1"/>
    <property type="molecule type" value="Genomic_DNA"/>
</dbReference>
<protein>
    <recommendedName>
        <fullName evidence="7">Segregation and condensation protein B</fullName>
    </recommendedName>
</protein>
<keyword evidence="2" id="KW-0132">Cell division</keyword>
<dbReference type="eggNOG" id="COG1386">
    <property type="taxonomic scope" value="Bacteria"/>
</dbReference>
<evidence type="ECO:0000256" key="2">
    <source>
        <dbReference type="ARBA" id="ARBA00022618"/>
    </source>
</evidence>
<name>A0A075WRI6_9BACT</name>
<evidence type="ECO:0000256" key="4">
    <source>
        <dbReference type="ARBA" id="ARBA00023306"/>
    </source>
</evidence>
<sequence>MFYERDFYKKVVEAVLFVAGRSVSLKELSQVCDNLSKEEILSILQELKEEYQSRGVRLVEVAEGYRLESAPEVADYLKTFLKPKGFRWTKTLLETLAVIAYFQPITRAEISAKRGGVDVGAALKTLLENNFIRVVGRKDVPGRPLLYGTTTFFLEYFGLKSLKDLPPLDELKSLAERED</sequence>